<dbReference type="Gene3D" id="3.30.70.1440">
    <property type="entry name" value="Multidrug efflux transporter AcrB pore domain"/>
    <property type="match status" value="1"/>
</dbReference>
<protein>
    <submittedName>
        <fullName evidence="2">Multidrug efflux pump subunit AcrB</fullName>
    </submittedName>
</protein>
<feature type="transmembrane region" description="Helical" evidence="1">
    <location>
        <begin position="503"/>
        <end position="522"/>
    </location>
</feature>
<reference evidence="2 3" key="1">
    <citation type="submission" date="2016-10" db="EMBL/GenBank/DDBJ databases">
        <authorList>
            <person name="de Groot N.N."/>
        </authorList>
    </citation>
    <scope>NUCLEOTIDE SEQUENCE [LARGE SCALE GENOMIC DNA]</scope>
    <source>
        <strain evidence="2 3">ASO4-2</strain>
    </source>
</reference>
<keyword evidence="1" id="KW-0812">Transmembrane</keyword>
<gene>
    <name evidence="2" type="ORF">SAMN05660653_01159</name>
</gene>
<dbReference type="SUPFAM" id="SSF82693">
    <property type="entry name" value="Multidrug efflux transporter AcrB pore domain, PN1, PN2, PC1 and PC2 subdomains"/>
    <property type="match status" value="3"/>
</dbReference>
<organism evidence="2 3">
    <name type="scientific">Desulfonatronum thiosulfatophilum</name>
    <dbReference type="NCBI Taxonomy" id="617002"/>
    <lineage>
        <taxon>Bacteria</taxon>
        <taxon>Pseudomonadati</taxon>
        <taxon>Thermodesulfobacteriota</taxon>
        <taxon>Desulfovibrionia</taxon>
        <taxon>Desulfovibrionales</taxon>
        <taxon>Desulfonatronaceae</taxon>
        <taxon>Desulfonatronum</taxon>
    </lineage>
</organism>
<feature type="transmembrane region" description="Helical" evidence="1">
    <location>
        <begin position="390"/>
        <end position="412"/>
    </location>
</feature>
<sequence length="1090" mass="118471">MTESSAQRPSGIAAALVAPFLSSHLAGVFLALALTLGVAALLITPREEEPQIIVPMADVIVQAPGAGPAEVEKLVATPLEKLLWQIDGVEYVYSVSRRDQAVVTVRFFVGEDRERSLVKLHNQIMMHEDQVPPLVTGWLVKPVEIDDVPVLTLTLYSPTQSDFALRRIGEEFLARLSEIPDVSRTEIFGGRHREIRVEADPLRMAGRGVSFADLERALAAADTALSAGSLLQGNKEINLLGNAQFTSAADVARVVVGVHQGRPVYLQDVATVADGPSEPSTYTRIAFGHEYARTIGLPVPPAEGGYGEMAAVTLALAKQRGANAVSVTRDLLAAAEEYQALLLPEDVHLEVTRDYGRTAQNKVDELLWSLFFAVTTVVIVLALTLGPRAALVVAVAIPVSFSLALFSSYLLGYTINRVTLFALILSLGLVVDDPITNVDNIKRHMRLGHPSPSWATMAAVSEVFVPVLMSTLAIIACFVPLFFITGMMGPYMEPMAANVPLTVIFSTICALTIVPWLCNMLLRGRARAEAGRQRQSETGSSATGVPEWILRSYRKVVGPFLDSRALRMTLIFLVLALLAIAVSLALLRMVPLKILPFDNRNEFQVVVDMPEGTPLETTDAVLRDMAVYLAELPEATSILTFVGTASPMDFNGMVRRYYSREGGHLGDIRVNLTPKSERDTQSHEIVLAVRRGLEDIARHWSASLKIVEIPPGPPVMATLVAEIYGKPEQSYEQLFAGAVQVRELMEEMEFVVDVDDSRTAPRQRLTFVPDREKAALHGISARELLHALHLAVGGASVAAIHSPHERQTLPVRVIMPRELRSSVADLEALYVRGADGVMLPLGELGTFFWEMEEQPILHKNLRQVVYVTAETVGLPPAEAVLDLQAKLRASPLPQGLSAVWNGEGEWKITVDVFRDLGLAFGAAMVGIYLLLVVQTGSLALPLLIMTAIPLTLMGIMPGFWLLNLLTGREVQGFADPVFFTATAMIGMIALGGIVIRNSLVLIDFIRAAVARGQEFRDAVLQSGAIRLQPIVLTALTTALGVWPITLDPVFSGLAWALIFGLIASTAFTLILIPVAYYVLFKPADETTASR</sequence>
<keyword evidence="1" id="KW-1133">Transmembrane helix</keyword>
<evidence type="ECO:0000313" key="3">
    <source>
        <dbReference type="Proteomes" id="UP000198771"/>
    </source>
</evidence>
<dbReference type="Gene3D" id="3.30.2090.10">
    <property type="entry name" value="Multidrug efflux transporter AcrB TolC docking domain, DN and DC subdomains"/>
    <property type="match status" value="2"/>
</dbReference>
<dbReference type="SUPFAM" id="SSF82714">
    <property type="entry name" value="Multidrug efflux transporter AcrB TolC docking domain, DN and DC subdomains"/>
    <property type="match status" value="2"/>
</dbReference>
<dbReference type="InterPro" id="IPR001036">
    <property type="entry name" value="Acrflvin-R"/>
</dbReference>
<keyword evidence="3" id="KW-1185">Reference proteome</keyword>
<dbReference type="STRING" id="617002.SAMN05660653_01159"/>
<name>A0A1G6BVX5_9BACT</name>
<dbReference type="GO" id="GO:0005886">
    <property type="term" value="C:plasma membrane"/>
    <property type="evidence" value="ECO:0007669"/>
    <property type="project" value="TreeGrafter"/>
</dbReference>
<dbReference type="PANTHER" id="PTHR32063:SF16">
    <property type="entry name" value="CATION EFFLUX SYSTEM (ACRB_ACRD_ACRF FAMILY)"/>
    <property type="match status" value="1"/>
</dbReference>
<dbReference type="Pfam" id="PF00873">
    <property type="entry name" value="ACR_tran"/>
    <property type="match status" value="1"/>
</dbReference>
<feature type="transmembrane region" description="Helical" evidence="1">
    <location>
        <begin position="366"/>
        <end position="383"/>
    </location>
</feature>
<dbReference type="SUPFAM" id="SSF82866">
    <property type="entry name" value="Multidrug efflux transporter AcrB transmembrane domain"/>
    <property type="match status" value="2"/>
</dbReference>
<dbReference type="RefSeq" id="WP_092118520.1">
    <property type="nucleotide sequence ID" value="NZ_FMXO01000006.1"/>
</dbReference>
<evidence type="ECO:0000256" key="1">
    <source>
        <dbReference type="SAM" id="Phobius"/>
    </source>
</evidence>
<feature type="transmembrane region" description="Helical" evidence="1">
    <location>
        <begin position="977"/>
        <end position="1002"/>
    </location>
</feature>
<dbReference type="Proteomes" id="UP000198771">
    <property type="component" value="Unassembled WGS sequence"/>
</dbReference>
<dbReference type="EMBL" id="FMXO01000006">
    <property type="protein sequence ID" value="SDB24758.1"/>
    <property type="molecule type" value="Genomic_DNA"/>
</dbReference>
<feature type="transmembrane region" description="Helical" evidence="1">
    <location>
        <begin position="1054"/>
        <end position="1080"/>
    </location>
</feature>
<feature type="transmembrane region" description="Helical" evidence="1">
    <location>
        <begin position="459"/>
        <end position="483"/>
    </location>
</feature>
<feature type="transmembrane region" description="Helical" evidence="1">
    <location>
        <begin position="12"/>
        <end position="43"/>
    </location>
</feature>
<feature type="transmembrane region" description="Helical" evidence="1">
    <location>
        <begin position="916"/>
        <end position="933"/>
    </location>
</feature>
<dbReference type="PRINTS" id="PR00702">
    <property type="entry name" value="ACRIFLAVINRP"/>
</dbReference>
<dbReference type="AlphaFoldDB" id="A0A1G6BVX5"/>
<evidence type="ECO:0000313" key="2">
    <source>
        <dbReference type="EMBL" id="SDB24758.1"/>
    </source>
</evidence>
<dbReference type="Gene3D" id="3.30.70.1430">
    <property type="entry name" value="Multidrug efflux transporter AcrB pore domain"/>
    <property type="match status" value="2"/>
</dbReference>
<dbReference type="PANTHER" id="PTHR32063">
    <property type="match status" value="1"/>
</dbReference>
<keyword evidence="1" id="KW-0472">Membrane</keyword>
<accession>A0A1G6BVX5</accession>
<proteinExistence type="predicted"/>
<feature type="transmembrane region" description="Helical" evidence="1">
    <location>
        <begin position="1023"/>
        <end position="1042"/>
    </location>
</feature>
<dbReference type="Gene3D" id="1.20.1640.10">
    <property type="entry name" value="Multidrug efflux transporter AcrB transmembrane domain"/>
    <property type="match status" value="2"/>
</dbReference>
<feature type="transmembrane region" description="Helical" evidence="1">
    <location>
        <begin position="940"/>
        <end position="965"/>
    </location>
</feature>
<feature type="transmembrane region" description="Helical" evidence="1">
    <location>
        <begin position="570"/>
        <end position="590"/>
    </location>
</feature>
<dbReference type="GO" id="GO:0042910">
    <property type="term" value="F:xenobiotic transmembrane transporter activity"/>
    <property type="evidence" value="ECO:0007669"/>
    <property type="project" value="TreeGrafter"/>
</dbReference>
<dbReference type="Gene3D" id="3.30.70.1320">
    <property type="entry name" value="Multidrug efflux transporter AcrB pore domain like"/>
    <property type="match status" value="1"/>
</dbReference>
<dbReference type="OrthoDB" id="9807612at2"/>
<dbReference type="InterPro" id="IPR027463">
    <property type="entry name" value="AcrB_DN_DC_subdom"/>
</dbReference>